<organism evidence="1">
    <name type="scientific">viral metagenome</name>
    <dbReference type="NCBI Taxonomy" id="1070528"/>
    <lineage>
        <taxon>unclassified sequences</taxon>
        <taxon>metagenomes</taxon>
        <taxon>organismal metagenomes</taxon>
    </lineage>
</organism>
<reference evidence="1" key="1">
    <citation type="journal article" date="2020" name="Nature">
        <title>Giant virus diversity and host interactions through global metagenomics.</title>
        <authorList>
            <person name="Schulz F."/>
            <person name="Roux S."/>
            <person name="Paez-Espino D."/>
            <person name="Jungbluth S."/>
            <person name="Walsh D.A."/>
            <person name="Denef V.J."/>
            <person name="McMahon K.D."/>
            <person name="Konstantinidis K.T."/>
            <person name="Eloe-Fadrosh E.A."/>
            <person name="Kyrpides N.C."/>
            <person name="Woyke T."/>
        </authorList>
    </citation>
    <scope>NUCLEOTIDE SEQUENCE</scope>
    <source>
        <strain evidence="1">GVMAG-M-3300023184-178</strain>
    </source>
</reference>
<sequence>MDGTIVEINKCDYKNDDIYYTKIMEALAKEPTSVKPNSKDSYSTQAIDRLLHLFLI</sequence>
<accession>A0A6C0HY26</accession>
<dbReference type="AlphaFoldDB" id="A0A6C0HY26"/>
<evidence type="ECO:0000313" key="1">
    <source>
        <dbReference type="EMBL" id="QHT85097.1"/>
    </source>
</evidence>
<proteinExistence type="predicted"/>
<name>A0A6C0HY26_9ZZZZ</name>
<dbReference type="EMBL" id="MN740032">
    <property type="protein sequence ID" value="QHT85097.1"/>
    <property type="molecule type" value="Genomic_DNA"/>
</dbReference>
<protein>
    <submittedName>
        <fullName evidence="1">Uncharacterized protein</fullName>
    </submittedName>
</protein>